<evidence type="ECO:0000259" key="1">
    <source>
        <dbReference type="SMART" id="SM00507"/>
    </source>
</evidence>
<dbReference type="InterPro" id="IPR003615">
    <property type="entry name" value="HNH_nuc"/>
</dbReference>
<dbReference type="Proteomes" id="UP000490980">
    <property type="component" value="Unassembled WGS sequence"/>
</dbReference>
<evidence type="ECO:0000313" key="3">
    <source>
        <dbReference type="Proteomes" id="UP000490980"/>
    </source>
</evidence>
<dbReference type="InterPro" id="IPR010902">
    <property type="entry name" value="NUMOD4"/>
</dbReference>
<gene>
    <name evidence="2" type="ORF">HBF25_12780</name>
</gene>
<dbReference type="Pfam" id="PF07463">
    <property type="entry name" value="NUMOD4"/>
    <property type="match status" value="1"/>
</dbReference>
<protein>
    <submittedName>
        <fullName evidence="2">Endodeoxyribonuclease</fullName>
    </submittedName>
</protein>
<name>A0A7X5UB56_9GAMM</name>
<dbReference type="EMBL" id="JAARLZ010000006">
    <property type="protein sequence ID" value="NII07259.1"/>
    <property type="molecule type" value="Genomic_DNA"/>
</dbReference>
<sequence>MKTTVSEVRVNERWLPISGYEGIYEASDLGRIRSIPRERKFCDGRLRHFEGRILSPVRHSQGYASVRLSDGPIIRTHLVHRLVAAAFCSNPFSYDEVNHRDADKWNNASENLEWCSRAQNQVHAAALGLFASCGSQKGAAKLDEGSVSAIKRLIEAGKTNVEIARMYGVSTAPI</sequence>
<dbReference type="GO" id="GO:0016788">
    <property type="term" value="F:hydrolase activity, acting on ester bonds"/>
    <property type="evidence" value="ECO:0007669"/>
    <property type="project" value="InterPro"/>
</dbReference>
<proteinExistence type="predicted"/>
<dbReference type="SMART" id="SM00507">
    <property type="entry name" value="HNHc"/>
    <property type="match status" value="1"/>
</dbReference>
<accession>A0A7X5UB56</accession>
<dbReference type="Gene3D" id="3.90.75.20">
    <property type="match status" value="1"/>
</dbReference>
<dbReference type="RefSeq" id="WP_166948979.1">
    <property type="nucleotide sequence ID" value="NZ_JAARLZ010000006.1"/>
</dbReference>
<keyword evidence="3" id="KW-1185">Reference proteome</keyword>
<dbReference type="SUPFAM" id="SSF54060">
    <property type="entry name" value="His-Me finger endonucleases"/>
    <property type="match status" value="1"/>
</dbReference>
<dbReference type="InterPro" id="IPR044925">
    <property type="entry name" value="His-Me_finger_sf"/>
</dbReference>
<feature type="domain" description="HNH nuclease" evidence="1">
    <location>
        <begin position="73"/>
        <end position="121"/>
    </location>
</feature>
<reference evidence="2 3" key="1">
    <citation type="submission" date="2020-03" db="EMBL/GenBank/DDBJ databases">
        <authorList>
            <person name="Lai Q."/>
        </authorList>
    </citation>
    <scope>NUCLEOTIDE SEQUENCE [LARGE SCALE GENOMIC DNA]</scope>
    <source>
        <strain evidence="2 3">CCUG 25036</strain>
    </source>
</reference>
<dbReference type="Pfam" id="PF13392">
    <property type="entry name" value="HNH_3"/>
    <property type="match status" value="1"/>
</dbReference>
<dbReference type="AlphaFoldDB" id="A0A7X5UB56"/>
<comment type="caution">
    <text evidence="2">The sequence shown here is derived from an EMBL/GenBank/DDBJ whole genome shotgun (WGS) entry which is preliminary data.</text>
</comment>
<organism evidence="2 3">
    <name type="scientific">Luteibacter anthropi</name>
    <dbReference type="NCBI Taxonomy" id="564369"/>
    <lineage>
        <taxon>Bacteria</taxon>
        <taxon>Pseudomonadati</taxon>
        <taxon>Pseudomonadota</taxon>
        <taxon>Gammaproteobacteria</taxon>
        <taxon>Lysobacterales</taxon>
        <taxon>Rhodanobacteraceae</taxon>
        <taxon>Luteibacter</taxon>
    </lineage>
</organism>
<evidence type="ECO:0000313" key="2">
    <source>
        <dbReference type="EMBL" id="NII07259.1"/>
    </source>
</evidence>